<sequence length="51" mass="5806">MPRLETSLLAGRGNPFMFSFFFFVAIMVLVSIPPVLLVAVFLDDFDSYLFN</sequence>
<name>A0A426YI57_ENSVE</name>
<reference evidence="2 3" key="1">
    <citation type="journal article" date="2014" name="Agronomy (Basel)">
        <title>A Draft Genome Sequence for Ensete ventricosum, the Drought-Tolerant Tree Against Hunger.</title>
        <authorList>
            <person name="Harrison J."/>
            <person name="Moore K.A."/>
            <person name="Paszkiewicz K."/>
            <person name="Jones T."/>
            <person name="Grant M."/>
            <person name="Ambacheew D."/>
            <person name="Muzemil S."/>
            <person name="Studholme D.J."/>
        </authorList>
    </citation>
    <scope>NUCLEOTIDE SEQUENCE [LARGE SCALE GENOMIC DNA]</scope>
</reference>
<feature type="transmembrane region" description="Helical" evidence="1">
    <location>
        <begin position="20"/>
        <end position="42"/>
    </location>
</feature>
<keyword evidence="1" id="KW-0472">Membrane</keyword>
<proteinExistence type="predicted"/>
<comment type="caution">
    <text evidence="2">The sequence shown here is derived from an EMBL/GenBank/DDBJ whole genome shotgun (WGS) entry which is preliminary data.</text>
</comment>
<dbReference type="Proteomes" id="UP000287651">
    <property type="component" value="Unassembled WGS sequence"/>
</dbReference>
<keyword evidence="1" id="KW-1133">Transmembrane helix</keyword>
<keyword evidence="1" id="KW-0812">Transmembrane</keyword>
<evidence type="ECO:0000313" key="3">
    <source>
        <dbReference type="Proteomes" id="UP000287651"/>
    </source>
</evidence>
<evidence type="ECO:0000256" key="1">
    <source>
        <dbReference type="SAM" id="Phobius"/>
    </source>
</evidence>
<organism evidence="2 3">
    <name type="scientific">Ensete ventricosum</name>
    <name type="common">Abyssinian banana</name>
    <name type="synonym">Musa ensete</name>
    <dbReference type="NCBI Taxonomy" id="4639"/>
    <lineage>
        <taxon>Eukaryota</taxon>
        <taxon>Viridiplantae</taxon>
        <taxon>Streptophyta</taxon>
        <taxon>Embryophyta</taxon>
        <taxon>Tracheophyta</taxon>
        <taxon>Spermatophyta</taxon>
        <taxon>Magnoliopsida</taxon>
        <taxon>Liliopsida</taxon>
        <taxon>Zingiberales</taxon>
        <taxon>Musaceae</taxon>
        <taxon>Ensete</taxon>
    </lineage>
</organism>
<protein>
    <submittedName>
        <fullName evidence="2">Uncharacterized protein</fullName>
    </submittedName>
</protein>
<dbReference type="EMBL" id="AMZH03012219">
    <property type="protein sequence ID" value="RRT51449.1"/>
    <property type="molecule type" value="Genomic_DNA"/>
</dbReference>
<gene>
    <name evidence="2" type="ORF">B296_00046201</name>
</gene>
<accession>A0A426YI57</accession>
<evidence type="ECO:0000313" key="2">
    <source>
        <dbReference type="EMBL" id="RRT51449.1"/>
    </source>
</evidence>
<dbReference type="AlphaFoldDB" id="A0A426YI57"/>